<proteinExistence type="predicted"/>
<keyword evidence="2" id="KW-1185">Reference proteome</keyword>
<sequence>MLPSLHAWGLEGQPCVSLLTGSWTRKHPSAKDCRLLAFISWSWKNGEDLSSWIENVLDLSSCTGAGGCSPRHRRFGDSTPLPPTLGGTPCACAALEGEGVEERAWPLRAHPLSPAPARCGGPAQRAERTRPRRFQFQVSVETVTRLTWNLISLI</sequence>
<evidence type="ECO:0000313" key="1">
    <source>
        <dbReference type="EMBL" id="KYO30096.1"/>
    </source>
</evidence>
<reference evidence="1 2" key="1">
    <citation type="journal article" date="2012" name="Genome Biol.">
        <title>Sequencing three crocodilian genomes to illuminate the evolution of archosaurs and amniotes.</title>
        <authorList>
            <person name="St John J.A."/>
            <person name="Braun E.L."/>
            <person name="Isberg S.R."/>
            <person name="Miles L.G."/>
            <person name="Chong A.Y."/>
            <person name="Gongora J."/>
            <person name="Dalzell P."/>
            <person name="Moran C."/>
            <person name="Bed'hom B."/>
            <person name="Abzhanov A."/>
            <person name="Burgess S.C."/>
            <person name="Cooksey A.M."/>
            <person name="Castoe T.A."/>
            <person name="Crawford N.G."/>
            <person name="Densmore L.D."/>
            <person name="Drew J.C."/>
            <person name="Edwards S.V."/>
            <person name="Faircloth B.C."/>
            <person name="Fujita M.K."/>
            <person name="Greenwold M.J."/>
            <person name="Hoffmann F.G."/>
            <person name="Howard J.M."/>
            <person name="Iguchi T."/>
            <person name="Janes D.E."/>
            <person name="Khan S.Y."/>
            <person name="Kohno S."/>
            <person name="de Koning A.J."/>
            <person name="Lance S.L."/>
            <person name="McCarthy F.M."/>
            <person name="McCormack J.E."/>
            <person name="Merchant M.E."/>
            <person name="Peterson D.G."/>
            <person name="Pollock D.D."/>
            <person name="Pourmand N."/>
            <person name="Raney B.J."/>
            <person name="Roessler K.A."/>
            <person name="Sanford J.R."/>
            <person name="Sawyer R.H."/>
            <person name="Schmidt C.J."/>
            <person name="Triplett E.W."/>
            <person name="Tuberville T.D."/>
            <person name="Venegas-Anaya M."/>
            <person name="Howard J.T."/>
            <person name="Jarvis E.D."/>
            <person name="Guillette L.J.Jr."/>
            <person name="Glenn T.C."/>
            <person name="Green R.E."/>
            <person name="Ray D.A."/>
        </authorList>
    </citation>
    <scope>NUCLEOTIDE SEQUENCE [LARGE SCALE GENOMIC DNA]</scope>
    <source>
        <strain evidence="1">KSC_2009_1</strain>
    </source>
</reference>
<dbReference type="AlphaFoldDB" id="A0A151MZV4"/>
<gene>
    <name evidence="1" type="ORF">Y1Q_0021176</name>
</gene>
<organism evidence="1 2">
    <name type="scientific">Alligator mississippiensis</name>
    <name type="common">American alligator</name>
    <dbReference type="NCBI Taxonomy" id="8496"/>
    <lineage>
        <taxon>Eukaryota</taxon>
        <taxon>Metazoa</taxon>
        <taxon>Chordata</taxon>
        <taxon>Craniata</taxon>
        <taxon>Vertebrata</taxon>
        <taxon>Euteleostomi</taxon>
        <taxon>Archelosauria</taxon>
        <taxon>Archosauria</taxon>
        <taxon>Crocodylia</taxon>
        <taxon>Alligatoridae</taxon>
        <taxon>Alligatorinae</taxon>
        <taxon>Alligator</taxon>
    </lineage>
</organism>
<evidence type="ECO:0000313" key="2">
    <source>
        <dbReference type="Proteomes" id="UP000050525"/>
    </source>
</evidence>
<comment type="caution">
    <text evidence="1">The sequence shown here is derived from an EMBL/GenBank/DDBJ whole genome shotgun (WGS) entry which is preliminary data.</text>
</comment>
<name>A0A151MZV4_ALLMI</name>
<protein>
    <submittedName>
        <fullName evidence="1">Uncharacterized protein</fullName>
    </submittedName>
</protein>
<accession>A0A151MZV4</accession>
<dbReference type="Proteomes" id="UP000050525">
    <property type="component" value="Unassembled WGS sequence"/>
</dbReference>
<dbReference type="EMBL" id="AKHW03004329">
    <property type="protein sequence ID" value="KYO30096.1"/>
    <property type="molecule type" value="Genomic_DNA"/>
</dbReference>